<accession>A0A1M5BW31</accession>
<sequence length="284" mass="32135">MASLYNAKVKSIDAENKIVVLDLDTIHPDAMYFSNNLAFALRLIHDAALGDSPIAKSFDAYCLFDKNWLKDNTKGYISKCELDEVRAPEVTEIMNDGKESYWRGETSHAHATMTIHFTSHWWMKHLNPKSNWKCTAYPADVDFIDRAPIDPSHEGSDFSEDYKNSGGWVLVKSDTLRGAESFWTEEMFIPIYTEKSYRRINKLSGADLNKSTLDALLYKTVFSLGRNGFKNFGVFVPADENRYGIISFSKGGYSGAYYEIADLLTLGASEFNINDSTKAVRFEV</sequence>
<dbReference type="OrthoDB" id="9819515at2"/>
<dbReference type="STRING" id="1416778.SAMN05443633_104317"/>
<evidence type="ECO:0000313" key="1">
    <source>
        <dbReference type="EMBL" id="SHF46793.1"/>
    </source>
</evidence>
<dbReference type="RefSeq" id="WP_072956661.1">
    <property type="nucleotide sequence ID" value="NZ_FQUT01000004.1"/>
</dbReference>
<proteinExistence type="predicted"/>
<protein>
    <submittedName>
        <fullName evidence="1">Uncharacterized protein</fullName>
    </submittedName>
</protein>
<reference evidence="2" key="1">
    <citation type="submission" date="2016-11" db="EMBL/GenBank/DDBJ databases">
        <authorList>
            <person name="Varghese N."/>
            <person name="Submissions S."/>
        </authorList>
    </citation>
    <scope>NUCLEOTIDE SEQUENCE [LARGE SCALE GENOMIC DNA]</scope>
    <source>
        <strain evidence="2">DSM 27619</strain>
    </source>
</reference>
<organism evidence="1 2">
    <name type="scientific">Chryseobacterium arachidis</name>
    <dbReference type="NCBI Taxonomy" id="1416778"/>
    <lineage>
        <taxon>Bacteria</taxon>
        <taxon>Pseudomonadati</taxon>
        <taxon>Bacteroidota</taxon>
        <taxon>Flavobacteriia</taxon>
        <taxon>Flavobacteriales</taxon>
        <taxon>Weeksellaceae</taxon>
        <taxon>Chryseobacterium group</taxon>
        <taxon>Chryseobacterium</taxon>
    </lineage>
</organism>
<dbReference type="Proteomes" id="UP000184518">
    <property type="component" value="Unassembled WGS sequence"/>
</dbReference>
<gene>
    <name evidence="1" type="ORF">SAMN05443633_104317</name>
</gene>
<keyword evidence="2" id="KW-1185">Reference proteome</keyword>
<name>A0A1M5BW31_9FLAO</name>
<evidence type="ECO:0000313" key="2">
    <source>
        <dbReference type="Proteomes" id="UP000184518"/>
    </source>
</evidence>
<dbReference type="AlphaFoldDB" id="A0A1M5BW31"/>
<dbReference type="EMBL" id="FQUT01000004">
    <property type="protein sequence ID" value="SHF46793.1"/>
    <property type="molecule type" value="Genomic_DNA"/>
</dbReference>